<dbReference type="EMBL" id="CP001056">
    <property type="protein sequence ID" value="ACD23046.1"/>
    <property type="molecule type" value="Genomic_DNA"/>
</dbReference>
<feature type="coiled-coil region" evidence="1">
    <location>
        <begin position="41"/>
        <end position="68"/>
    </location>
</feature>
<evidence type="ECO:0000313" key="3">
    <source>
        <dbReference type="EMBL" id="ACD23046.1"/>
    </source>
</evidence>
<feature type="domain" description="DUF2262" evidence="2">
    <location>
        <begin position="10"/>
        <end position="165"/>
    </location>
</feature>
<evidence type="ECO:0000256" key="1">
    <source>
        <dbReference type="SAM" id="Coils"/>
    </source>
</evidence>
<reference evidence="3" key="1">
    <citation type="submission" date="2009-06" db="EMBL/GenBank/DDBJ databases">
        <authorList>
            <consortium name="US DOE Joint Genome Institute (JGI-PGF)"/>
            <person name="Lucas S."/>
            <person name="Copeland A."/>
            <person name="Lapidus A."/>
            <person name="Glavina del Rio T."/>
            <person name="Dalin E."/>
            <person name="Tice H."/>
            <person name="Bruce D."/>
            <person name="Goodwin L."/>
            <person name="Pitluck S."/>
            <person name="Kyrpides N."/>
            <person name="Mavromatis K."/>
            <person name="Ivanova N."/>
            <person name="Saunders E."/>
            <person name="Brettin T."/>
            <person name="Detter J.C."/>
            <person name="Han C."/>
            <person name="Larimer F."/>
            <person name="Land M."/>
            <person name="Hauser L."/>
            <person name="Markowitz V."/>
            <person name="Cheng J.-F."/>
            <person name="Hugenholtz P."/>
            <person name="Woyke T."/>
            <person name="Wu D."/>
            <person name="Gronow S."/>
            <person name="Klenk H.-P."/>
            <person name="Eisen J.A."/>
        </authorList>
    </citation>
    <scope>NUCLEOTIDE SEQUENCE</scope>
    <source>
        <strain evidence="3">Eklund 17B</strain>
    </source>
</reference>
<gene>
    <name evidence="3" type="ordered locus">CLL_A2181</name>
</gene>
<dbReference type="AlphaFoldDB" id="B2TRE7"/>
<reference evidence="3" key="2">
    <citation type="submission" date="2009-08" db="EMBL/GenBank/DDBJ databases">
        <authorList>
            <person name="Shrivastava S."/>
            <person name="Brinkac L.M."/>
            <person name="Dodson R.J."/>
            <person name="Harkins D.M."/>
            <person name="Durkin A.S."/>
            <person name="Sutton G."/>
        </authorList>
    </citation>
    <scope>NUCLEOTIDE SEQUENCE</scope>
    <source>
        <strain evidence="3">Eklund 17B</strain>
    </source>
</reference>
<proteinExistence type="predicted"/>
<accession>B2TRE7</accession>
<dbReference type="InterPro" id="IPR019260">
    <property type="entry name" value="DUF2262"/>
</dbReference>
<name>B2TRE7_CLOBB</name>
<evidence type="ECO:0000259" key="2">
    <source>
        <dbReference type="Pfam" id="PF10020"/>
    </source>
</evidence>
<accession>U4PLH1</accession>
<dbReference type="KEGG" id="cbk:CLL_A2181"/>
<dbReference type="HOGENOM" id="CLU_1583635_0_0_9"/>
<protein>
    <recommendedName>
        <fullName evidence="2">DUF2262 domain-containing protein</fullName>
    </recommendedName>
</protein>
<dbReference type="PATRIC" id="fig|935198.13.peg.2135"/>
<organism evidence="3">
    <name type="scientific">Clostridium botulinum (strain Eklund 17B / Type B)</name>
    <dbReference type="NCBI Taxonomy" id="935198"/>
    <lineage>
        <taxon>Bacteria</taxon>
        <taxon>Bacillati</taxon>
        <taxon>Bacillota</taxon>
        <taxon>Clostridia</taxon>
        <taxon>Eubacteriales</taxon>
        <taxon>Clostridiaceae</taxon>
        <taxon>Clostridium</taxon>
    </lineage>
</organism>
<sequence length="168" mass="19591">MNIKEFEKSDVFTFEAKCTLWNKENIGFGVDFPDERKGENLEILSKHLSDIEKQLKWIEENRRCIEKTLLDDDMVSLAEDWASSSEEAEDEEQECYLMEDDQKVFLPISDEDFCKSLYIDGFSINFEDGWDKPNIDLYLCCSPDYFAYHCISISIDENKSVECNNLAG</sequence>
<keyword evidence="1" id="KW-0175">Coiled coil</keyword>
<dbReference type="Pfam" id="PF10020">
    <property type="entry name" value="DUF2262"/>
    <property type="match status" value="1"/>
</dbReference>